<dbReference type="InterPro" id="IPR010634">
    <property type="entry name" value="DUF1223"/>
</dbReference>
<dbReference type="RefSeq" id="WP_070979631.1">
    <property type="nucleotide sequence ID" value="NZ_CP017707.1"/>
</dbReference>
<dbReference type="InterPro" id="IPR036249">
    <property type="entry name" value="Thioredoxin-like_sf"/>
</dbReference>
<evidence type="ECO:0008006" key="3">
    <source>
        <dbReference type="Google" id="ProtNLM"/>
    </source>
</evidence>
<organism evidence="1 2">
    <name type="scientific">Chromobacterium vaccinii</name>
    <dbReference type="NCBI Taxonomy" id="1108595"/>
    <lineage>
        <taxon>Bacteria</taxon>
        <taxon>Pseudomonadati</taxon>
        <taxon>Pseudomonadota</taxon>
        <taxon>Betaproteobacteria</taxon>
        <taxon>Neisseriales</taxon>
        <taxon>Chromobacteriaceae</taxon>
        <taxon>Chromobacterium</taxon>
    </lineage>
</organism>
<dbReference type="KEGG" id="cvc:BKX93_09625"/>
<dbReference type="SUPFAM" id="SSF52833">
    <property type="entry name" value="Thioredoxin-like"/>
    <property type="match status" value="1"/>
</dbReference>
<name>A0A1D9LG48_9NEIS</name>
<dbReference type="Proteomes" id="UP000178776">
    <property type="component" value="Chromosome"/>
</dbReference>
<evidence type="ECO:0000313" key="2">
    <source>
        <dbReference type="Proteomes" id="UP000178776"/>
    </source>
</evidence>
<evidence type="ECO:0000313" key="1">
    <source>
        <dbReference type="EMBL" id="AOZ50230.1"/>
    </source>
</evidence>
<dbReference type="Pfam" id="PF06764">
    <property type="entry name" value="DUF1223"/>
    <property type="match status" value="1"/>
</dbReference>
<protein>
    <recommendedName>
        <fullName evidence="3">DUF1223 domain-containing protein</fullName>
    </recommendedName>
</protein>
<accession>A0A1D9LG48</accession>
<dbReference type="PANTHER" id="PTHR36057">
    <property type="match status" value="1"/>
</dbReference>
<sequence length="246" mass="26131">MLLIFAQPAQAAGACVLSGAQEAGRQASLLELYTSEGCSSCPPAESWLSGLAMAGLDAKRVVPLAFHVDYWDGLGWRDRFASPDYSRRQRWRAALAGSSLIYTPQMLVNGHDWRFSGYDGLRASLPGGQAGAALRVRGRQAGDGLDIEAEAVLGPGEPPLRLMLALFEDGLQSRVSAGENEGRLLRHDAVARTLAGPFPLSGAKTTLKLHLRFAVGQRPGASGAAVWLEDERGRVRQALAAHCAGG</sequence>
<gene>
    <name evidence="1" type="ORF">BKX93_09625</name>
</gene>
<dbReference type="EMBL" id="CP017707">
    <property type="protein sequence ID" value="AOZ50230.1"/>
    <property type="molecule type" value="Genomic_DNA"/>
</dbReference>
<proteinExistence type="predicted"/>
<dbReference type="AlphaFoldDB" id="A0A1D9LG48"/>
<dbReference type="STRING" id="1108595.BKX93_09625"/>
<dbReference type="PANTHER" id="PTHR36057:SF1">
    <property type="entry name" value="LIPOPROTEIN LIPID ATTACHMENT SITE-LIKE PROTEIN, PUTATIVE (DUF1223)-RELATED"/>
    <property type="match status" value="1"/>
</dbReference>
<dbReference type="GeneID" id="68841474"/>
<reference evidence="1 2" key="1">
    <citation type="submission" date="2016-10" db="EMBL/GenBank/DDBJ databases">
        <title>Chromobacterium muskegensis sp. nov., an insecticidal bacterium isolated from Sphagnum bogs.</title>
        <authorList>
            <person name="Sparks M.E."/>
            <person name="Blackburn M.B."/>
            <person name="Gundersen-Rindal D.E."/>
            <person name="Mitchell A."/>
            <person name="Farrar R."/>
            <person name="Kuhar D."/>
        </authorList>
    </citation>
    <scope>NUCLEOTIDE SEQUENCE [LARGE SCALE GENOMIC DNA]</scope>
    <source>
        <strain evidence="1 2">21-1</strain>
    </source>
</reference>